<dbReference type="PANTHER" id="PTHR11941">
    <property type="entry name" value="ENOYL-COA HYDRATASE-RELATED"/>
    <property type="match status" value="1"/>
</dbReference>
<dbReference type="GO" id="GO:0006635">
    <property type="term" value="P:fatty acid beta-oxidation"/>
    <property type="evidence" value="ECO:0007669"/>
    <property type="project" value="TreeGrafter"/>
</dbReference>
<dbReference type="EMBL" id="FWXW01000003">
    <property type="protein sequence ID" value="SMC55256.1"/>
    <property type="molecule type" value="Genomic_DNA"/>
</dbReference>
<dbReference type="AlphaFoldDB" id="A0A1W2A3P6"/>
<evidence type="ECO:0000313" key="4">
    <source>
        <dbReference type="EMBL" id="SMC55256.1"/>
    </source>
</evidence>
<dbReference type="SUPFAM" id="SSF52096">
    <property type="entry name" value="ClpP/crotonase"/>
    <property type="match status" value="1"/>
</dbReference>
<dbReference type="Pfam" id="PF00378">
    <property type="entry name" value="ECH_1"/>
    <property type="match status" value="1"/>
</dbReference>
<protein>
    <submittedName>
        <fullName evidence="4">2-(1,2-epoxy-1,2-dihydrophenyl)acetyl-CoA isomerase</fullName>
    </submittedName>
</protein>
<dbReference type="GO" id="GO:0016853">
    <property type="term" value="F:isomerase activity"/>
    <property type="evidence" value="ECO:0007669"/>
    <property type="project" value="UniProtKB-KW"/>
</dbReference>
<keyword evidence="2" id="KW-0456">Lyase</keyword>
<dbReference type="Proteomes" id="UP000192790">
    <property type="component" value="Unassembled WGS sequence"/>
</dbReference>
<keyword evidence="4" id="KW-0413">Isomerase</keyword>
<dbReference type="InterPro" id="IPR018376">
    <property type="entry name" value="Enoyl-CoA_hyd/isom_CS"/>
</dbReference>
<accession>A0A1W2A3P6</accession>
<comment type="similarity">
    <text evidence="1 3">Belongs to the enoyl-CoA hydratase/isomerase family.</text>
</comment>
<evidence type="ECO:0000256" key="1">
    <source>
        <dbReference type="ARBA" id="ARBA00005254"/>
    </source>
</evidence>
<dbReference type="STRING" id="1122930.SAMN02745168_1441"/>
<proteinExistence type="inferred from homology"/>
<organism evidence="4 5">
    <name type="scientific">Papillibacter cinnamivorans DSM 12816</name>
    <dbReference type="NCBI Taxonomy" id="1122930"/>
    <lineage>
        <taxon>Bacteria</taxon>
        <taxon>Bacillati</taxon>
        <taxon>Bacillota</taxon>
        <taxon>Clostridia</taxon>
        <taxon>Eubacteriales</taxon>
        <taxon>Oscillospiraceae</taxon>
        <taxon>Papillibacter</taxon>
    </lineage>
</organism>
<reference evidence="4 5" key="1">
    <citation type="submission" date="2017-04" db="EMBL/GenBank/DDBJ databases">
        <authorList>
            <person name="Afonso C.L."/>
            <person name="Miller P.J."/>
            <person name="Scott M.A."/>
            <person name="Spackman E."/>
            <person name="Goraichik I."/>
            <person name="Dimitrov K.M."/>
            <person name="Suarez D.L."/>
            <person name="Swayne D.E."/>
        </authorList>
    </citation>
    <scope>NUCLEOTIDE SEQUENCE [LARGE SCALE GENOMIC DNA]</scope>
    <source>
        <strain evidence="4 5">DSM 12816</strain>
    </source>
</reference>
<dbReference type="CDD" id="cd06558">
    <property type="entry name" value="crotonase-like"/>
    <property type="match status" value="1"/>
</dbReference>
<gene>
    <name evidence="4" type="ORF">SAMN02745168_1441</name>
</gene>
<evidence type="ECO:0000256" key="2">
    <source>
        <dbReference type="ARBA" id="ARBA00023239"/>
    </source>
</evidence>
<dbReference type="RefSeq" id="WP_084234051.1">
    <property type="nucleotide sequence ID" value="NZ_FWXW01000003.1"/>
</dbReference>
<evidence type="ECO:0000313" key="5">
    <source>
        <dbReference type="Proteomes" id="UP000192790"/>
    </source>
</evidence>
<sequence>MYKTLIYEVTDGIATITLNRPEAGNAFSIDAFRETTEVFEECDRDERVKAVIITGSGKNFSAGGDVKAMQTKGYISYENAIITSGMSGAVKKCSKPVVAMINGTAAGAGFGLALACDFRIMSEKSSLISAFIGVGLTGDTGSLYHLYHIVGLSKTLELMMLGTPIKGESAYTLGLATKLVPEDQLQIATKEFAEKLKEKAPLTVALQKKLIYDHFYKDYDEYRELEARVFDDSGNTKDHLEAVMAFLSKRKPVFKGL</sequence>
<dbReference type="InterPro" id="IPR001753">
    <property type="entry name" value="Enoyl-CoA_hydra/iso"/>
</dbReference>
<dbReference type="GO" id="GO:0016829">
    <property type="term" value="F:lyase activity"/>
    <property type="evidence" value="ECO:0007669"/>
    <property type="project" value="UniProtKB-KW"/>
</dbReference>
<name>A0A1W2A3P6_9FIRM</name>
<dbReference type="Gene3D" id="1.10.12.10">
    <property type="entry name" value="Lyase 2-enoyl-coa Hydratase, Chain A, domain 2"/>
    <property type="match status" value="1"/>
</dbReference>
<dbReference type="PROSITE" id="PS00166">
    <property type="entry name" value="ENOYL_COA_HYDRATASE"/>
    <property type="match status" value="1"/>
</dbReference>
<evidence type="ECO:0000256" key="3">
    <source>
        <dbReference type="RuleBase" id="RU003707"/>
    </source>
</evidence>
<dbReference type="PANTHER" id="PTHR11941:SF133">
    <property type="entry name" value="1,2-EPOXYPHENYLACETYL-COA ISOMERASE"/>
    <property type="match status" value="1"/>
</dbReference>
<dbReference type="InterPro" id="IPR014748">
    <property type="entry name" value="Enoyl-CoA_hydra_C"/>
</dbReference>
<dbReference type="OrthoDB" id="9775794at2"/>
<dbReference type="Gene3D" id="3.90.226.10">
    <property type="entry name" value="2-enoyl-CoA Hydratase, Chain A, domain 1"/>
    <property type="match status" value="1"/>
</dbReference>
<dbReference type="InterPro" id="IPR029045">
    <property type="entry name" value="ClpP/crotonase-like_dom_sf"/>
</dbReference>
<keyword evidence="5" id="KW-1185">Reference proteome</keyword>